<keyword evidence="12" id="KW-0675">Receptor</keyword>
<evidence type="ECO:0000256" key="2">
    <source>
        <dbReference type="ARBA" id="ARBA00004572"/>
    </source>
</evidence>
<dbReference type="Gene3D" id="1.25.40.10">
    <property type="entry name" value="Tetratricopeptide repeat domain"/>
    <property type="match status" value="1"/>
</dbReference>
<keyword evidence="8" id="KW-1133">Transmembrane helix</keyword>
<organism evidence="12 13">
    <name type="scientific">Platanthera guangdongensis</name>
    <dbReference type="NCBI Taxonomy" id="2320717"/>
    <lineage>
        <taxon>Eukaryota</taxon>
        <taxon>Viridiplantae</taxon>
        <taxon>Streptophyta</taxon>
        <taxon>Embryophyta</taxon>
        <taxon>Tracheophyta</taxon>
        <taxon>Spermatophyta</taxon>
        <taxon>Magnoliopsida</taxon>
        <taxon>Liliopsida</taxon>
        <taxon>Asparagales</taxon>
        <taxon>Orchidaceae</taxon>
        <taxon>Orchidoideae</taxon>
        <taxon>Orchideae</taxon>
        <taxon>Orchidinae</taxon>
        <taxon>Platanthera</taxon>
    </lineage>
</organism>
<dbReference type="InterPro" id="IPR010547">
    <property type="entry name" value="TOM20_imprt_rcpt"/>
</dbReference>
<sequence>MDTASDVVSKLEEALEIYPKKHGAIWSLGNAQTFLAFITKDLKDAKPYFMRAMQCFQQALEEGVVGGGCGAELVDCIKVGKAHSVRPKVARSGKHGRSPCEGGEALRESAERHPRTLSSTVARAKLLVF</sequence>
<feature type="compositionally biased region" description="Basic residues" evidence="11">
    <location>
        <begin position="87"/>
        <end position="97"/>
    </location>
</feature>
<name>A0ABR2M2A0_9ASPA</name>
<gene>
    <name evidence="12" type="primary">TOM20</name>
    <name evidence="12" type="ORF">KSP40_PGU000994</name>
</gene>
<evidence type="ECO:0000256" key="9">
    <source>
        <dbReference type="ARBA" id="ARBA00023128"/>
    </source>
</evidence>
<proteinExistence type="inferred from homology"/>
<dbReference type="InterPro" id="IPR011990">
    <property type="entry name" value="TPR-like_helical_dom_sf"/>
</dbReference>
<evidence type="ECO:0000313" key="12">
    <source>
        <dbReference type="EMBL" id="KAK8958200.1"/>
    </source>
</evidence>
<accession>A0ABR2M2A0</accession>
<dbReference type="EMBL" id="JBBWWR010000012">
    <property type="protein sequence ID" value="KAK8958200.1"/>
    <property type="molecule type" value="Genomic_DNA"/>
</dbReference>
<dbReference type="Pfam" id="PF06552">
    <property type="entry name" value="TOM20_plant"/>
    <property type="match status" value="1"/>
</dbReference>
<comment type="function">
    <text evidence="1">Central component of the receptor complex responsible for the recognition and translocation of cytosolically synthesized mitochondrial preproteins. Together with TOM22 functions as the transit peptide receptor at the surface of the mitochondrion outer membrane and facilitates the movement of preproteins into the translocation pore.</text>
</comment>
<dbReference type="Proteomes" id="UP001412067">
    <property type="component" value="Unassembled WGS sequence"/>
</dbReference>
<evidence type="ECO:0000313" key="13">
    <source>
        <dbReference type="Proteomes" id="UP001412067"/>
    </source>
</evidence>
<dbReference type="PANTHER" id="PTHR32409:SF3">
    <property type="entry name" value="MITOCHONDRIAL IMPORT RECEPTOR SUBUNIT TOM20-1-RELATED"/>
    <property type="match status" value="1"/>
</dbReference>
<evidence type="ECO:0000256" key="3">
    <source>
        <dbReference type="ARBA" id="ARBA00005792"/>
    </source>
</evidence>
<evidence type="ECO:0000256" key="11">
    <source>
        <dbReference type="SAM" id="MobiDB-lite"/>
    </source>
</evidence>
<keyword evidence="13" id="KW-1185">Reference proteome</keyword>
<protein>
    <submittedName>
        <fullName evidence="12">Mitochondrial import receptor subunit TOM20</fullName>
    </submittedName>
</protein>
<reference evidence="12 13" key="1">
    <citation type="journal article" date="2022" name="Nat. Plants">
        <title>Genomes of leafy and leafless Platanthera orchids illuminate the evolution of mycoheterotrophy.</title>
        <authorList>
            <person name="Li M.H."/>
            <person name="Liu K.W."/>
            <person name="Li Z."/>
            <person name="Lu H.C."/>
            <person name="Ye Q.L."/>
            <person name="Zhang D."/>
            <person name="Wang J.Y."/>
            <person name="Li Y.F."/>
            <person name="Zhong Z.M."/>
            <person name="Liu X."/>
            <person name="Yu X."/>
            <person name="Liu D.K."/>
            <person name="Tu X.D."/>
            <person name="Liu B."/>
            <person name="Hao Y."/>
            <person name="Liao X.Y."/>
            <person name="Jiang Y.T."/>
            <person name="Sun W.H."/>
            <person name="Chen J."/>
            <person name="Chen Y.Q."/>
            <person name="Ai Y."/>
            <person name="Zhai J.W."/>
            <person name="Wu S.S."/>
            <person name="Zhou Z."/>
            <person name="Hsiao Y.Y."/>
            <person name="Wu W.L."/>
            <person name="Chen Y.Y."/>
            <person name="Lin Y.F."/>
            <person name="Hsu J.L."/>
            <person name="Li C.Y."/>
            <person name="Wang Z.W."/>
            <person name="Zhao X."/>
            <person name="Zhong W.Y."/>
            <person name="Ma X.K."/>
            <person name="Ma L."/>
            <person name="Huang J."/>
            <person name="Chen G.Z."/>
            <person name="Huang M.Z."/>
            <person name="Huang L."/>
            <person name="Peng D.H."/>
            <person name="Luo Y.B."/>
            <person name="Zou S.Q."/>
            <person name="Chen S.P."/>
            <person name="Lan S."/>
            <person name="Tsai W.C."/>
            <person name="Van de Peer Y."/>
            <person name="Liu Z.J."/>
        </authorList>
    </citation>
    <scope>NUCLEOTIDE SEQUENCE [LARGE SCALE GENOMIC DNA]</scope>
    <source>
        <strain evidence="12">Lor288</strain>
    </source>
</reference>
<evidence type="ECO:0000256" key="1">
    <source>
        <dbReference type="ARBA" id="ARBA00003450"/>
    </source>
</evidence>
<dbReference type="PANTHER" id="PTHR32409">
    <property type="entry name" value="MITOCHONDRIAL IMPORT RECEPTOR SUBUNIT TOM20-1-RELATED"/>
    <property type="match status" value="1"/>
</dbReference>
<keyword evidence="5" id="KW-0812">Transmembrane</keyword>
<feature type="region of interest" description="Disordered" evidence="11">
    <location>
        <begin position="87"/>
        <end position="114"/>
    </location>
</feature>
<comment type="subcellular location">
    <subcellularLocation>
        <location evidence="2">Mitochondrion outer membrane</location>
        <topology evidence="2">Single-pass membrane protein</topology>
    </subcellularLocation>
</comment>
<keyword evidence="9" id="KW-0496">Mitochondrion</keyword>
<evidence type="ECO:0000256" key="5">
    <source>
        <dbReference type="ARBA" id="ARBA00022692"/>
    </source>
</evidence>
<evidence type="ECO:0000256" key="6">
    <source>
        <dbReference type="ARBA" id="ARBA00022787"/>
    </source>
</evidence>
<evidence type="ECO:0000256" key="7">
    <source>
        <dbReference type="ARBA" id="ARBA00022927"/>
    </source>
</evidence>
<evidence type="ECO:0000256" key="4">
    <source>
        <dbReference type="ARBA" id="ARBA00022448"/>
    </source>
</evidence>
<comment type="similarity">
    <text evidence="3">Belongs to the Tom20 family.</text>
</comment>
<comment type="caution">
    <text evidence="12">The sequence shown here is derived from an EMBL/GenBank/DDBJ whole genome shotgun (WGS) entry which is preliminary data.</text>
</comment>
<feature type="compositionally biased region" description="Basic and acidic residues" evidence="11">
    <location>
        <begin position="104"/>
        <end position="114"/>
    </location>
</feature>
<keyword evidence="4" id="KW-0813">Transport</keyword>
<keyword evidence="6" id="KW-1000">Mitochondrion outer membrane</keyword>
<evidence type="ECO:0000256" key="10">
    <source>
        <dbReference type="ARBA" id="ARBA00023136"/>
    </source>
</evidence>
<keyword evidence="10" id="KW-0472">Membrane</keyword>
<keyword evidence="7" id="KW-0653">Protein transport</keyword>
<evidence type="ECO:0000256" key="8">
    <source>
        <dbReference type="ARBA" id="ARBA00022989"/>
    </source>
</evidence>